<evidence type="ECO:0008006" key="4">
    <source>
        <dbReference type="Google" id="ProtNLM"/>
    </source>
</evidence>
<dbReference type="GeneID" id="17252620"/>
<sequence>MLAHQGHHGGAGPSHAPIYSTPPQSAPVAIPPRFSQGDRSANTCPPTSIPRTLGFDLGPVQVVPAFAEANVLNRSNGVSEYEWHIAPSDERYHPRAEYEYHRMYEETYGQKMACVRSQCEMRCNCYTLLRRLRPQAGPDTTVRPSSLSAPNTTAPSPHRQVYCPESAPPSPPEEEYIDLYPELEACLCALDEGQVRTHNTDAFSTLAKRGGLDGFPGAADALYAAINFREFPEQYTRLPSVSEAHNVDERTFKHALALVDYLYARHFKINFDISCSADQFTVLVSETCGTPSAHLTDLSADEGDQTTHLHIDSCGGAHVFRDKAFILDPSAHVPTNVRMNTGTGQSETCHSYGPFAFEVQDRDGNWFPVVRNGFFLPTFKANIFSVNRDRRLNGSEIIPSQDVSSISARNSDTLIIDGREVSVSNAKDISRVAIRPVSGYDQSLSTALWTELSPDVELMHRRLGHMPLAAMAKLPEHAVGCDIHVPAKAIAEHRHSCETMHPVGSTIGILPPNNNEERKELAKQRQSGKGWLIGPARYARGFIVFIPNGKGLTSGKYKISRNVRVDEYLLPRGRVSNSSPTTPPDDPGGVTSPPANPPTVEAWAGPPKSGSDVTWATAAPPPRVKAWKGAHDAGKQAAGPRAFA</sequence>
<dbReference type="Proteomes" id="UP000013827">
    <property type="component" value="Unassembled WGS sequence"/>
</dbReference>
<dbReference type="PaxDb" id="2903-EOD06467"/>
<evidence type="ECO:0000313" key="2">
    <source>
        <dbReference type="EnsemblProtists" id="EOD06467"/>
    </source>
</evidence>
<evidence type="ECO:0000256" key="1">
    <source>
        <dbReference type="SAM" id="MobiDB-lite"/>
    </source>
</evidence>
<organism evidence="2 3">
    <name type="scientific">Emiliania huxleyi (strain CCMP1516)</name>
    <dbReference type="NCBI Taxonomy" id="280463"/>
    <lineage>
        <taxon>Eukaryota</taxon>
        <taxon>Haptista</taxon>
        <taxon>Haptophyta</taxon>
        <taxon>Prymnesiophyceae</taxon>
        <taxon>Isochrysidales</taxon>
        <taxon>Noelaerhabdaceae</taxon>
        <taxon>Emiliania</taxon>
    </lineage>
</organism>
<evidence type="ECO:0000313" key="3">
    <source>
        <dbReference type="Proteomes" id="UP000013827"/>
    </source>
</evidence>
<dbReference type="HOGENOM" id="CLU_425447_0_0_1"/>
<name>A0A0D3I5D2_EMIH1</name>
<proteinExistence type="predicted"/>
<feature type="region of interest" description="Disordered" evidence="1">
    <location>
        <begin position="570"/>
        <end position="644"/>
    </location>
</feature>
<feature type="compositionally biased region" description="Polar residues" evidence="1">
    <location>
        <begin position="37"/>
        <end position="47"/>
    </location>
</feature>
<feature type="compositionally biased region" description="Polar residues" evidence="1">
    <location>
        <begin position="142"/>
        <end position="155"/>
    </location>
</feature>
<reference evidence="3" key="1">
    <citation type="journal article" date="2013" name="Nature">
        <title>Pan genome of the phytoplankton Emiliania underpins its global distribution.</title>
        <authorList>
            <person name="Read B.A."/>
            <person name="Kegel J."/>
            <person name="Klute M.J."/>
            <person name="Kuo A."/>
            <person name="Lefebvre S.C."/>
            <person name="Maumus F."/>
            <person name="Mayer C."/>
            <person name="Miller J."/>
            <person name="Monier A."/>
            <person name="Salamov A."/>
            <person name="Young J."/>
            <person name="Aguilar M."/>
            <person name="Claverie J.M."/>
            <person name="Frickenhaus S."/>
            <person name="Gonzalez K."/>
            <person name="Herman E.K."/>
            <person name="Lin Y.C."/>
            <person name="Napier J."/>
            <person name="Ogata H."/>
            <person name="Sarno A.F."/>
            <person name="Shmutz J."/>
            <person name="Schroeder D."/>
            <person name="de Vargas C."/>
            <person name="Verret F."/>
            <person name="von Dassow P."/>
            <person name="Valentin K."/>
            <person name="Van de Peer Y."/>
            <person name="Wheeler G."/>
            <person name="Dacks J.B."/>
            <person name="Delwiche C.F."/>
            <person name="Dyhrman S.T."/>
            <person name="Glockner G."/>
            <person name="John U."/>
            <person name="Richards T."/>
            <person name="Worden A.Z."/>
            <person name="Zhang X."/>
            <person name="Grigoriev I.V."/>
            <person name="Allen A.E."/>
            <person name="Bidle K."/>
            <person name="Borodovsky M."/>
            <person name="Bowler C."/>
            <person name="Brownlee C."/>
            <person name="Cock J.M."/>
            <person name="Elias M."/>
            <person name="Gladyshev V.N."/>
            <person name="Groth M."/>
            <person name="Guda C."/>
            <person name="Hadaegh A."/>
            <person name="Iglesias-Rodriguez M.D."/>
            <person name="Jenkins J."/>
            <person name="Jones B.M."/>
            <person name="Lawson T."/>
            <person name="Leese F."/>
            <person name="Lindquist E."/>
            <person name="Lobanov A."/>
            <person name="Lomsadze A."/>
            <person name="Malik S.B."/>
            <person name="Marsh M.E."/>
            <person name="Mackinder L."/>
            <person name="Mock T."/>
            <person name="Mueller-Roeber B."/>
            <person name="Pagarete A."/>
            <person name="Parker M."/>
            <person name="Probert I."/>
            <person name="Quesneville H."/>
            <person name="Raines C."/>
            <person name="Rensing S.A."/>
            <person name="Riano-Pachon D.M."/>
            <person name="Richier S."/>
            <person name="Rokitta S."/>
            <person name="Shiraiwa Y."/>
            <person name="Soanes D.M."/>
            <person name="van der Giezen M."/>
            <person name="Wahlund T.M."/>
            <person name="Williams B."/>
            <person name="Wilson W."/>
            <person name="Wolfe G."/>
            <person name="Wurch L.L."/>
        </authorList>
    </citation>
    <scope>NUCLEOTIDE SEQUENCE</scope>
</reference>
<protein>
    <recommendedName>
        <fullName evidence="4">GAG-pre-integrase domain-containing protein</fullName>
    </recommendedName>
</protein>
<feature type="region of interest" description="Disordered" evidence="1">
    <location>
        <begin position="1"/>
        <end position="47"/>
    </location>
</feature>
<keyword evidence="3" id="KW-1185">Reference proteome</keyword>
<accession>A0A0D3I5D2</accession>
<feature type="region of interest" description="Disordered" evidence="1">
    <location>
        <begin position="136"/>
        <end position="174"/>
    </location>
</feature>
<dbReference type="RefSeq" id="XP_005758896.1">
    <property type="nucleotide sequence ID" value="XM_005758839.1"/>
</dbReference>
<dbReference type="AlphaFoldDB" id="A0A0D3I5D2"/>
<dbReference type="KEGG" id="ehx:EMIHUDRAFT_249874"/>
<reference evidence="2" key="2">
    <citation type="submission" date="2024-10" db="UniProtKB">
        <authorList>
            <consortium name="EnsemblProtists"/>
        </authorList>
    </citation>
    <scope>IDENTIFICATION</scope>
</reference>
<dbReference type="EnsemblProtists" id="EOD06467">
    <property type="protein sequence ID" value="EOD06467"/>
    <property type="gene ID" value="EMIHUDRAFT_249874"/>
</dbReference>